<keyword evidence="3" id="KW-0804">Transcription</keyword>
<evidence type="ECO:0000259" key="5">
    <source>
        <dbReference type="PROSITE" id="PS50977"/>
    </source>
</evidence>
<evidence type="ECO:0000256" key="3">
    <source>
        <dbReference type="ARBA" id="ARBA00023163"/>
    </source>
</evidence>
<sequence>MRARFSVADIAAAALEIVDRDGLGGLSMRSLATALGTGPMTLYNYVKDRRELEELVAEAVIAEVKVPAGTDDWCADVRAIATAMWEAVRRHPNAVPLVLTRRTVSASSYAAADRLIAALNRAGLAEHDVLASFRAVLALVTGSAQAELAGPLAGAGRDREQVAVAARIGGLAGDEHPHIAALAHVSQRSTAAADFDRGLGILLAGIKSLGTGHPPAVD</sequence>
<dbReference type="InterPro" id="IPR009057">
    <property type="entry name" value="Homeodomain-like_sf"/>
</dbReference>
<evidence type="ECO:0000256" key="2">
    <source>
        <dbReference type="ARBA" id="ARBA00023125"/>
    </source>
</evidence>
<feature type="domain" description="HTH tetR-type" evidence="5">
    <location>
        <begin position="4"/>
        <end position="64"/>
    </location>
</feature>
<dbReference type="InterPro" id="IPR036271">
    <property type="entry name" value="Tet_transcr_reg_TetR-rel_C_sf"/>
</dbReference>
<proteinExistence type="predicted"/>
<dbReference type="SUPFAM" id="SSF48498">
    <property type="entry name" value="Tetracyclin repressor-like, C-terminal domain"/>
    <property type="match status" value="1"/>
</dbReference>
<organism evidence="6 7">
    <name type="scientific">Mycobacterium asiaticum</name>
    <dbReference type="NCBI Taxonomy" id="1790"/>
    <lineage>
        <taxon>Bacteria</taxon>
        <taxon>Bacillati</taxon>
        <taxon>Actinomycetota</taxon>
        <taxon>Actinomycetes</taxon>
        <taxon>Mycobacteriales</taxon>
        <taxon>Mycobacteriaceae</taxon>
        <taxon>Mycobacterium</taxon>
    </lineage>
</organism>
<name>A0A1A3CT78_MYCAS</name>
<dbReference type="PANTHER" id="PTHR30055:SF151">
    <property type="entry name" value="TRANSCRIPTIONAL REGULATORY PROTEIN"/>
    <property type="match status" value="1"/>
</dbReference>
<dbReference type="GO" id="GO:0003700">
    <property type="term" value="F:DNA-binding transcription factor activity"/>
    <property type="evidence" value="ECO:0007669"/>
    <property type="project" value="TreeGrafter"/>
</dbReference>
<dbReference type="InterPro" id="IPR050109">
    <property type="entry name" value="HTH-type_TetR-like_transc_reg"/>
</dbReference>
<keyword evidence="2 4" id="KW-0238">DNA-binding</keyword>
<dbReference type="OrthoDB" id="329481at2"/>
<dbReference type="Gene3D" id="1.10.10.60">
    <property type="entry name" value="Homeodomain-like"/>
    <property type="match status" value="1"/>
</dbReference>
<reference evidence="6 7" key="1">
    <citation type="submission" date="2016-06" db="EMBL/GenBank/DDBJ databases">
        <authorList>
            <person name="Kjaerup R.B."/>
            <person name="Dalgaard T.S."/>
            <person name="Juul-Madsen H.R."/>
        </authorList>
    </citation>
    <scope>NUCLEOTIDE SEQUENCE [LARGE SCALE GENOMIC DNA]</scope>
    <source>
        <strain evidence="6 7">1081914.2</strain>
    </source>
</reference>
<dbReference type="InterPro" id="IPR004111">
    <property type="entry name" value="Repressor_TetR_C"/>
</dbReference>
<dbReference type="PROSITE" id="PS50977">
    <property type="entry name" value="HTH_TETR_2"/>
    <property type="match status" value="1"/>
</dbReference>
<evidence type="ECO:0000313" key="7">
    <source>
        <dbReference type="Proteomes" id="UP000093795"/>
    </source>
</evidence>
<dbReference type="GO" id="GO:0000976">
    <property type="term" value="F:transcription cis-regulatory region binding"/>
    <property type="evidence" value="ECO:0007669"/>
    <property type="project" value="TreeGrafter"/>
</dbReference>
<dbReference type="Gene3D" id="1.10.357.10">
    <property type="entry name" value="Tetracycline Repressor, domain 2"/>
    <property type="match status" value="1"/>
</dbReference>
<dbReference type="Pfam" id="PF02909">
    <property type="entry name" value="TetR_C_1"/>
    <property type="match status" value="1"/>
</dbReference>
<dbReference type="eggNOG" id="COG1309">
    <property type="taxonomic scope" value="Bacteria"/>
</dbReference>
<dbReference type="SUPFAM" id="SSF46689">
    <property type="entry name" value="Homeodomain-like"/>
    <property type="match status" value="1"/>
</dbReference>
<dbReference type="STRING" id="1790.A5645_19115"/>
<evidence type="ECO:0000256" key="4">
    <source>
        <dbReference type="PROSITE-ProRule" id="PRU00335"/>
    </source>
</evidence>
<comment type="caution">
    <text evidence="6">The sequence shown here is derived from an EMBL/GenBank/DDBJ whole genome shotgun (WGS) entry which is preliminary data.</text>
</comment>
<dbReference type="RefSeq" id="WP_065119462.1">
    <property type="nucleotide sequence ID" value="NZ_LZKQ01000046.1"/>
</dbReference>
<dbReference type="GO" id="GO:0045892">
    <property type="term" value="P:negative regulation of DNA-templated transcription"/>
    <property type="evidence" value="ECO:0007669"/>
    <property type="project" value="InterPro"/>
</dbReference>
<protein>
    <recommendedName>
        <fullName evidence="5">HTH tetR-type domain-containing protein</fullName>
    </recommendedName>
</protein>
<dbReference type="EMBL" id="LZKQ01000046">
    <property type="protein sequence ID" value="OBI90049.1"/>
    <property type="molecule type" value="Genomic_DNA"/>
</dbReference>
<dbReference type="PANTHER" id="PTHR30055">
    <property type="entry name" value="HTH-TYPE TRANSCRIPTIONAL REGULATOR RUTR"/>
    <property type="match status" value="1"/>
</dbReference>
<gene>
    <name evidence="6" type="ORF">A9X01_00750</name>
</gene>
<keyword evidence="1" id="KW-0805">Transcription regulation</keyword>
<dbReference type="InterPro" id="IPR001647">
    <property type="entry name" value="HTH_TetR"/>
</dbReference>
<feature type="DNA-binding region" description="H-T-H motif" evidence="4">
    <location>
        <begin position="27"/>
        <end position="46"/>
    </location>
</feature>
<dbReference type="AlphaFoldDB" id="A0A1A3CT78"/>
<evidence type="ECO:0000313" key="6">
    <source>
        <dbReference type="EMBL" id="OBI90049.1"/>
    </source>
</evidence>
<evidence type="ECO:0000256" key="1">
    <source>
        <dbReference type="ARBA" id="ARBA00023015"/>
    </source>
</evidence>
<dbReference type="Proteomes" id="UP000093795">
    <property type="component" value="Unassembled WGS sequence"/>
</dbReference>
<accession>A0A1A3CT78</accession>